<dbReference type="GO" id="GO:0005737">
    <property type="term" value="C:cytoplasm"/>
    <property type="evidence" value="ECO:0007669"/>
    <property type="project" value="TreeGrafter"/>
</dbReference>
<name>A0AAE3NBY7_9BURK</name>
<dbReference type="GO" id="GO:0006508">
    <property type="term" value="P:proteolysis"/>
    <property type="evidence" value="ECO:0007669"/>
    <property type="project" value="InterPro"/>
</dbReference>
<sequence length="674" mass="72794">MLPTAMPLLRWLRRPRLLLAGLGLLLAAGTAGAVQRALLVGVSELASQPASLWLQAPRNDVLLMQEALQQQGFAAADISIVADGVPGAPLPDARAIHETLSRLLAQSRSGDFVLLYFSGHGTRWRDSSKRYQEPDGLAENFLARDVRGTIGSAGPLAGGLRDVDFDAWVQAFLARNVFVWSVFDTCSAASMTRSARAPAPPANGAAGEPDDEVRWRGLRSDQLVPAAAPRAQPGADSALRLPVAEAVPRARYVAFFASESHQVTPELRLPRGDRRARPQGLLTWAVVQSLQRRPDTWRALFNGVLSQYPAVIEELEARFPERELPSPVAEGNLDLPLFANTLEPLSTRPQWPAQRAGASLTLEAGQLDGLESRQGVLVLAQMADGTQRQAAATLTQADLAGAQLPVPAALRELPGSVQWYVTPAAEPASAVLRVRAERPLPAGLNLSYPAAVQRVQGQEQADVRWLDAGRPTQRLVPSSPELLGAEPGNDALPDLEAVRRRLQLLAQLKWFSRLMALAPERRLPGFEAQLELWEGERLLRSEPLPLAAQWPGPGPGQRNVLMVRNASGHSVDLAIVALDAQGVLRAVYPEPQGETNRFERGSAQAPALKRFELPDAASGRLWVVASPAQPHSAPRLFGMASASALADLRVRGQARPERARPLFATAVRWGRAAP</sequence>
<dbReference type="PANTHER" id="PTHR48104:SF30">
    <property type="entry name" value="METACASPASE-1"/>
    <property type="match status" value="1"/>
</dbReference>
<dbReference type="GO" id="GO:0004197">
    <property type="term" value="F:cysteine-type endopeptidase activity"/>
    <property type="evidence" value="ECO:0007669"/>
    <property type="project" value="InterPro"/>
</dbReference>
<gene>
    <name evidence="3" type="ORF">PGB34_20485</name>
</gene>
<dbReference type="InterPro" id="IPR011600">
    <property type="entry name" value="Pept_C14_caspase"/>
</dbReference>
<keyword evidence="4" id="KW-1185">Reference proteome</keyword>
<feature type="domain" description="Peptidase C14 caspase" evidence="2">
    <location>
        <begin position="36"/>
        <end position="128"/>
    </location>
</feature>
<dbReference type="RefSeq" id="WP_271429967.1">
    <property type="nucleotide sequence ID" value="NZ_JAQIPB010000011.1"/>
</dbReference>
<dbReference type="Pfam" id="PF00656">
    <property type="entry name" value="Peptidase_C14"/>
    <property type="match status" value="1"/>
</dbReference>
<dbReference type="PANTHER" id="PTHR48104">
    <property type="entry name" value="METACASPASE-4"/>
    <property type="match status" value="1"/>
</dbReference>
<dbReference type="Gene3D" id="3.40.50.1460">
    <property type="match status" value="1"/>
</dbReference>
<evidence type="ECO:0000313" key="4">
    <source>
        <dbReference type="Proteomes" id="UP001212602"/>
    </source>
</evidence>
<dbReference type="EMBL" id="JAQIPB010000011">
    <property type="protein sequence ID" value="MDA7418758.1"/>
    <property type="molecule type" value="Genomic_DNA"/>
</dbReference>
<feature type="region of interest" description="Disordered" evidence="1">
    <location>
        <begin position="192"/>
        <end position="211"/>
    </location>
</feature>
<proteinExistence type="predicted"/>
<dbReference type="InterPro" id="IPR050452">
    <property type="entry name" value="Metacaspase"/>
</dbReference>
<comment type="caution">
    <text evidence="3">The sequence shown here is derived from an EMBL/GenBank/DDBJ whole genome shotgun (WGS) entry which is preliminary data.</text>
</comment>
<evidence type="ECO:0000313" key="3">
    <source>
        <dbReference type="EMBL" id="MDA7418758.1"/>
    </source>
</evidence>
<reference evidence="3" key="1">
    <citation type="submission" date="2023-01" db="EMBL/GenBank/DDBJ databases">
        <title>Xenophilus mangrovi sp. nov., isolated from soil of Mangrove nature reserve.</title>
        <authorList>
            <person name="Xu S."/>
            <person name="Liu Z."/>
            <person name="Xu Y."/>
        </authorList>
    </citation>
    <scope>NUCLEOTIDE SEQUENCE</scope>
    <source>
        <strain evidence="3">YW8</strain>
    </source>
</reference>
<evidence type="ECO:0000256" key="1">
    <source>
        <dbReference type="SAM" id="MobiDB-lite"/>
    </source>
</evidence>
<feature type="compositionally biased region" description="Low complexity" evidence="1">
    <location>
        <begin position="192"/>
        <end position="206"/>
    </location>
</feature>
<dbReference type="Proteomes" id="UP001212602">
    <property type="component" value="Unassembled WGS sequence"/>
</dbReference>
<evidence type="ECO:0000259" key="2">
    <source>
        <dbReference type="Pfam" id="PF00656"/>
    </source>
</evidence>
<accession>A0AAE3NBY7</accession>
<dbReference type="AlphaFoldDB" id="A0AAE3NBY7"/>
<organism evidence="3 4">
    <name type="scientific">Xenophilus arseniciresistens</name>
    <dbReference type="NCBI Taxonomy" id="1283306"/>
    <lineage>
        <taxon>Bacteria</taxon>
        <taxon>Pseudomonadati</taxon>
        <taxon>Pseudomonadota</taxon>
        <taxon>Betaproteobacteria</taxon>
        <taxon>Burkholderiales</taxon>
        <taxon>Comamonadaceae</taxon>
        <taxon>Xenophilus</taxon>
    </lineage>
</organism>
<protein>
    <submittedName>
        <fullName evidence="3">Caspase family protein</fullName>
    </submittedName>
</protein>